<evidence type="ECO:0000313" key="7">
    <source>
        <dbReference type="Proteomes" id="UP000322245"/>
    </source>
</evidence>
<name>A0A5D3AQB0_9TREE</name>
<dbReference type="PROSITE" id="PS50600">
    <property type="entry name" value="ULP_PROTEASE"/>
    <property type="match status" value="1"/>
</dbReference>
<keyword evidence="3" id="KW-0378">Hydrolase</keyword>
<keyword evidence="2" id="KW-0645">Protease</keyword>
<feature type="compositionally biased region" description="Low complexity" evidence="4">
    <location>
        <begin position="37"/>
        <end position="48"/>
    </location>
</feature>
<dbReference type="GO" id="GO:0008234">
    <property type="term" value="F:cysteine-type peptidase activity"/>
    <property type="evidence" value="ECO:0007669"/>
    <property type="project" value="InterPro"/>
</dbReference>
<keyword evidence="7" id="KW-1185">Reference proteome</keyword>
<feature type="region of interest" description="Disordered" evidence="4">
    <location>
        <begin position="32"/>
        <end position="71"/>
    </location>
</feature>
<feature type="domain" description="Ubiquitin-like protease family profile" evidence="5">
    <location>
        <begin position="95"/>
        <end position="320"/>
    </location>
</feature>
<reference evidence="6 7" key="1">
    <citation type="submission" date="2017-05" db="EMBL/GenBank/DDBJ databases">
        <title>The Genome Sequence of Tsuchiyaea wingfieldii DSM 27421.</title>
        <authorList>
            <person name="Cuomo C."/>
            <person name="Passer A."/>
            <person name="Billmyre B."/>
            <person name="Heitman J."/>
        </authorList>
    </citation>
    <scope>NUCLEOTIDE SEQUENCE [LARGE SCALE GENOMIC DNA]</scope>
    <source>
        <strain evidence="6 7">DSM 27421</strain>
    </source>
</reference>
<gene>
    <name evidence="6" type="ORF">B9479_007055</name>
</gene>
<feature type="compositionally biased region" description="Basic and acidic residues" evidence="4">
    <location>
        <begin position="49"/>
        <end position="70"/>
    </location>
</feature>
<dbReference type="Pfam" id="PF02902">
    <property type="entry name" value="Peptidase_C48"/>
    <property type="match status" value="1"/>
</dbReference>
<protein>
    <recommendedName>
        <fullName evidence="5">Ubiquitin-like protease family profile domain-containing protein</fullName>
    </recommendedName>
</protein>
<dbReference type="GO" id="GO:0006508">
    <property type="term" value="P:proteolysis"/>
    <property type="evidence" value="ECO:0007669"/>
    <property type="project" value="UniProtKB-KW"/>
</dbReference>
<evidence type="ECO:0000256" key="2">
    <source>
        <dbReference type="ARBA" id="ARBA00022670"/>
    </source>
</evidence>
<comment type="caution">
    <text evidence="6">The sequence shown here is derived from an EMBL/GenBank/DDBJ whole genome shotgun (WGS) entry which is preliminary data.</text>
</comment>
<proteinExistence type="inferred from homology"/>
<evidence type="ECO:0000259" key="5">
    <source>
        <dbReference type="PROSITE" id="PS50600"/>
    </source>
</evidence>
<dbReference type="EMBL" id="NIDF01000139">
    <property type="protein sequence ID" value="TYJ52361.1"/>
    <property type="molecule type" value="Genomic_DNA"/>
</dbReference>
<evidence type="ECO:0000256" key="4">
    <source>
        <dbReference type="SAM" id="MobiDB-lite"/>
    </source>
</evidence>
<evidence type="ECO:0000313" key="6">
    <source>
        <dbReference type="EMBL" id="TYJ52361.1"/>
    </source>
</evidence>
<feature type="region of interest" description="Disordered" evidence="4">
    <location>
        <begin position="125"/>
        <end position="148"/>
    </location>
</feature>
<dbReference type="GO" id="GO:0019783">
    <property type="term" value="F:ubiquitin-like protein peptidase activity"/>
    <property type="evidence" value="ECO:0007669"/>
    <property type="project" value="UniProtKB-ARBA"/>
</dbReference>
<dbReference type="Proteomes" id="UP000322245">
    <property type="component" value="Unassembled WGS sequence"/>
</dbReference>
<dbReference type="InterPro" id="IPR003653">
    <property type="entry name" value="Peptidase_C48_C"/>
</dbReference>
<dbReference type="AlphaFoldDB" id="A0A5D3AQB0"/>
<organism evidence="6 7">
    <name type="scientific">Cryptococcus floricola</name>
    <dbReference type="NCBI Taxonomy" id="2591691"/>
    <lineage>
        <taxon>Eukaryota</taxon>
        <taxon>Fungi</taxon>
        <taxon>Dikarya</taxon>
        <taxon>Basidiomycota</taxon>
        <taxon>Agaricomycotina</taxon>
        <taxon>Tremellomycetes</taxon>
        <taxon>Tremellales</taxon>
        <taxon>Cryptococcaceae</taxon>
        <taxon>Cryptococcus</taxon>
    </lineage>
</organism>
<comment type="similarity">
    <text evidence="1">Belongs to the peptidase C48 family.</text>
</comment>
<accession>A0A5D3AQB0</accession>
<dbReference type="SUPFAM" id="SSF54001">
    <property type="entry name" value="Cysteine proteinases"/>
    <property type="match status" value="1"/>
</dbReference>
<evidence type="ECO:0000256" key="3">
    <source>
        <dbReference type="ARBA" id="ARBA00022801"/>
    </source>
</evidence>
<sequence>MPPPTHDAQGRRIVGTDYIGRALIRIEPPKFADLTDVPDSVPSSPVPDETGKPVKGDPTDKNSATPKRDGIPAYDDIDLIRSLAVLVVGYGLQPVDITNEQLELVNNGSDGVPLANLSAGVNSSSGLSLASHSTHPRRPTGLPQPQGMDIEPGELVFNTLIDDFMDLLNHKLTEKDPEGSIIAVNTQFMQFIMGSNGRVKEGYLEWVEFAPNITNNDAEFLGKHSKILIPIHLPNQLHFVAAVMDFEKFKITFYDSALSEDLTGEVVEEMERMLAHLVKLSKVVCPDKANTWSINIPRHLERQGNGCDCGVWTMWHLLTVACGHDPGRRKWMLRKVDIPFIRQMIVIIFGADNMWWMGY</sequence>
<dbReference type="Gene3D" id="3.40.395.10">
    <property type="entry name" value="Adenoviral Proteinase, Chain A"/>
    <property type="match status" value="1"/>
</dbReference>
<dbReference type="InterPro" id="IPR038765">
    <property type="entry name" value="Papain-like_cys_pep_sf"/>
</dbReference>
<evidence type="ECO:0000256" key="1">
    <source>
        <dbReference type="ARBA" id="ARBA00005234"/>
    </source>
</evidence>